<sequence length="169" mass="18273">MFTLRHPDVQALIEASAIPRKADRQGDGSQRRRKEKTMQTRQIALRSIIAVVIVSALAACSSAPPAPPAPAKVADGVFVDSKGMTLYTFDRDTTPGKSACNGNCATNWPPLFVADGATASGDWSIITRDDGKKQWAYKGRPLYLWAKDMKPGDKTGEGMASNTWHVAKP</sequence>
<evidence type="ECO:0000313" key="3">
    <source>
        <dbReference type="EMBL" id="GAA5158883.1"/>
    </source>
</evidence>
<name>A0ABP9Q9G9_9RHOO</name>
<keyword evidence="4" id="KW-1185">Reference proteome</keyword>
<dbReference type="Pfam" id="PF03640">
    <property type="entry name" value="Lipoprotein_15"/>
    <property type="match status" value="2"/>
</dbReference>
<reference evidence="4" key="1">
    <citation type="journal article" date="2019" name="Int. J. Syst. Evol. Microbiol.">
        <title>The Global Catalogue of Microorganisms (GCM) 10K type strain sequencing project: providing services to taxonomists for standard genome sequencing and annotation.</title>
        <authorList>
            <consortium name="The Broad Institute Genomics Platform"/>
            <consortium name="The Broad Institute Genome Sequencing Center for Infectious Disease"/>
            <person name="Wu L."/>
            <person name="Ma J."/>
        </authorList>
    </citation>
    <scope>NUCLEOTIDE SEQUENCE [LARGE SCALE GENOMIC DNA]</scope>
    <source>
        <strain evidence="4">JCM 18715</strain>
    </source>
</reference>
<keyword evidence="2" id="KW-0812">Transmembrane</keyword>
<gene>
    <name evidence="3" type="ORF">GCM10025770_04170</name>
</gene>
<evidence type="ECO:0000313" key="4">
    <source>
        <dbReference type="Proteomes" id="UP001500547"/>
    </source>
</evidence>
<evidence type="ECO:0000256" key="2">
    <source>
        <dbReference type="SAM" id="Phobius"/>
    </source>
</evidence>
<proteinExistence type="predicted"/>
<protein>
    <recommendedName>
        <fullName evidence="5">Lipoprotein</fullName>
    </recommendedName>
</protein>
<dbReference type="PANTHER" id="PTHR39335:SF1">
    <property type="entry name" value="BLL4220 PROTEIN"/>
    <property type="match status" value="1"/>
</dbReference>
<dbReference type="InterPro" id="IPR005297">
    <property type="entry name" value="Lipoprotein_repeat"/>
</dbReference>
<evidence type="ECO:0000256" key="1">
    <source>
        <dbReference type="SAM" id="MobiDB-lite"/>
    </source>
</evidence>
<feature type="region of interest" description="Disordered" evidence="1">
    <location>
        <begin position="18"/>
        <end position="39"/>
    </location>
</feature>
<evidence type="ECO:0008006" key="5">
    <source>
        <dbReference type="Google" id="ProtNLM"/>
    </source>
</evidence>
<feature type="transmembrane region" description="Helical" evidence="2">
    <location>
        <begin position="43"/>
        <end position="64"/>
    </location>
</feature>
<dbReference type="PANTHER" id="PTHR39335">
    <property type="entry name" value="BLL4220 PROTEIN"/>
    <property type="match status" value="1"/>
</dbReference>
<organism evidence="3 4">
    <name type="scientific">Viridibacterium curvum</name>
    <dbReference type="NCBI Taxonomy" id="1101404"/>
    <lineage>
        <taxon>Bacteria</taxon>
        <taxon>Pseudomonadati</taxon>
        <taxon>Pseudomonadota</taxon>
        <taxon>Betaproteobacteria</taxon>
        <taxon>Rhodocyclales</taxon>
        <taxon>Rhodocyclaceae</taxon>
        <taxon>Viridibacterium</taxon>
    </lineage>
</organism>
<feature type="compositionally biased region" description="Basic and acidic residues" evidence="1">
    <location>
        <begin position="20"/>
        <end position="30"/>
    </location>
</feature>
<comment type="caution">
    <text evidence="3">The sequence shown here is derived from an EMBL/GenBank/DDBJ whole genome shotgun (WGS) entry which is preliminary data.</text>
</comment>
<keyword evidence="2" id="KW-1133">Transmembrane helix</keyword>
<accession>A0ABP9Q9G9</accession>
<keyword evidence="2" id="KW-0472">Membrane</keyword>
<dbReference type="EMBL" id="BAABLD010000002">
    <property type="protein sequence ID" value="GAA5158883.1"/>
    <property type="molecule type" value="Genomic_DNA"/>
</dbReference>
<dbReference type="Proteomes" id="UP001500547">
    <property type="component" value="Unassembled WGS sequence"/>
</dbReference>